<dbReference type="Gene3D" id="3.30.1340.30">
    <property type="match status" value="1"/>
</dbReference>
<feature type="domain" description="BON" evidence="2">
    <location>
        <begin position="38"/>
        <end position="106"/>
    </location>
</feature>
<keyword evidence="1" id="KW-0732">Signal</keyword>
<protein>
    <submittedName>
        <fullName evidence="3">Periplasmic protein</fullName>
    </submittedName>
</protein>
<sequence length="260" mass="27473" precursor="true">MREKDIPMMVGLKRISTVVGLFAATASMAFGQDATTNPNQATADSVAGALRASRALSGSRIEIDAQDGMVSLSGTLASPALKAEAIGRAQRVAGVRGVVDRIRVADQTVRPVQYQPQLAMGHHHGGGMVMSPDTAGTTYPGPAMGGPGMGAPAGGFVNDGGPLPEGPAGGIGGGTGAAPNAPNYAWPSYAPYPNFSAVGYPTAYPWQAWPNIGPFYPYPEVPLDWRAVTLRWDDGIWWLDFKKHYTRPFFTPYPFGLFAY</sequence>
<evidence type="ECO:0000313" key="3">
    <source>
        <dbReference type="EMBL" id="QEH37521.1"/>
    </source>
</evidence>
<dbReference type="KEGG" id="agv:OJF2_61120"/>
<reference evidence="3 4" key="1">
    <citation type="submission" date="2019-08" db="EMBL/GenBank/DDBJ databases">
        <title>Deep-cultivation of Planctomycetes and their phenomic and genomic characterization uncovers novel biology.</title>
        <authorList>
            <person name="Wiegand S."/>
            <person name="Jogler M."/>
            <person name="Boedeker C."/>
            <person name="Pinto D."/>
            <person name="Vollmers J."/>
            <person name="Rivas-Marin E."/>
            <person name="Kohn T."/>
            <person name="Peeters S.H."/>
            <person name="Heuer A."/>
            <person name="Rast P."/>
            <person name="Oberbeckmann S."/>
            <person name="Bunk B."/>
            <person name="Jeske O."/>
            <person name="Meyerdierks A."/>
            <person name="Storesund J.E."/>
            <person name="Kallscheuer N."/>
            <person name="Luecker S."/>
            <person name="Lage O.M."/>
            <person name="Pohl T."/>
            <person name="Merkel B.J."/>
            <person name="Hornburger P."/>
            <person name="Mueller R.-W."/>
            <person name="Bruemmer F."/>
            <person name="Labrenz M."/>
            <person name="Spormann A.M."/>
            <person name="Op den Camp H."/>
            <person name="Overmann J."/>
            <person name="Amann R."/>
            <person name="Jetten M.S.M."/>
            <person name="Mascher T."/>
            <person name="Medema M.H."/>
            <person name="Devos D.P."/>
            <person name="Kaster A.-K."/>
            <person name="Ovreas L."/>
            <person name="Rohde M."/>
            <person name="Galperin M.Y."/>
            <person name="Jogler C."/>
        </authorList>
    </citation>
    <scope>NUCLEOTIDE SEQUENCE [LARGE SCALE GENOMIC DNA]</scope>
    <source>
        <strain evidence="3 4">OJF2</strain>
    </source>
</reference>
<dbReference type="Pfam" id="PF04972">
    <property type="entry name" value="BON"/>
    <property type="match status" value="1"/>
</dbReference>
<dbReference type="SMART" id="SM00749">
    <property type="entry name" value="BON"/>
    <property type="match status" value="1"/>
</dbReference>
<dbReference type="AlphaFoldDB" id="A0A5B9WBY0"/>
<feature type="chain" id="PRO_5022792714" evidence="1">
    <location>
        <begin position="32"/>
        <end position="260"/>
    </location>
</feature>
<evidence type="ECO:0000256" key="1">
    <source>
        <dbReference type="SAM" id="SignalP"/>
    </source>
</evidence>
<dbReference type="PROSITE" id="PS50914">
    <property type="entry name" value="BON"/>
    <property type="match status" value="1"/>
</dbReference>
<dbReference type="Proteomes" id="UP000324233">
    <property type="component" value="Chromosome"/>
</dbReference>
<feature type="signal peptide" evidence="1">
    <location>
        <begin position="1"/>
        <end position="31"/>
    </location>
</feature>
<dbReference type="InterPro" id="IPR007055">
    <property type="entry name" value="BON_dom"/>
</dbReference>
<dbReference type="EMBL" id="CP042997">
    <property type="protein sequence ID" value="QEH37521.1"/>
    <property type="molecule type" value="Genomic_DNA"/>
</dbReference>
<evidence type="ECO:0000259" key="2">
    <source>
        <dbReference type="PROSITE" id="PS50914"/>
    </source>
</evidence>
<accession>A0A5B9WBY0</accession>
<proteinExistence type="predicted"/>
<evidence type="ECO:0000313" key="4">
    <source>
        <dbReference type="Proteomes" id="UP000324233"/>
    </source>
</evidence>
<dbReference type="InterPro" id="IPR014004">
    <property type="entry name" value="Transpt-assoc_nodulatn_dom_bac"/>
</dbReference>
<gene>
    <name evidence="3" type="ORF">OJF2_61120</name>
</gene>
<keyword evidence="4" id="KW-1185">Reference proteome</keyword>
<organism evidence="3 4">
    <name type="scientific">Aquisphaera giovannonii</name>
    <dbReference type="NCBI Taxonomy" id="406548"/>
    <lineage>
        <taxon>Bacteria</taxon>
        <taxon>Pseudomonadati</taxon>
        <taxon>Planctomycetota</taxon>
        <taxon>Planctomycetia</taxon>
        <taxon>Isosphaerales</taxon>
        <taxon>Isosphaeraceae</taxon>
        <taxon>Aquisphaera</taxon>
    </lineage>
</organism>
<name>A0A5B9WBY0_9BACT</name>